<sequence length="390" mass="44622">MVEPSSNMDTSNQQIVVFSDTHVSKSWDHIAQCLGQAAAHKTPFLNPNRELNRFIDWINRSPHVKAVINNGDSIDYYFSDFLCLVDLFKNRPHNRRPSNLDLFNQMIYRLKKPYHAIPGNHDYRREAYNYAIWGTDHINLPKSLRNKHKHDIGHHAFRGPWELSSIMVNKKGHGFDTLHRGIRTSQGLTIGNYHCIFMDSGCDAFARAVNWLKYIRQVVGARMISYDSEGFDNEELKILQGMLSTCDSQDILLFQHTPLINPKKSRLGKTYHLSIDTFDRLRREQKLCYSTILNNGGGLLKILRDTRKNIALVSSHTHTARYFLIEKSNLKATEVSNPEFNAHRSDPGLIKHLTTLPLGHINPKDGGNRTGFLKISPAGFKEHILHSFGG</sequence>
<evidence type="ECO:0000259" key="1">
    <source>
        <dbReference type="Pfam" id="PF00149"/>
    </source>
</evidence>
<dbReference type="EMBL" id="CM001488">
    <property type="protein sequence ID" value="EIM62848.1"/>
    <property type="molecule type" value="Genomic_DNA"/>
</dbReference>
<accession>I5B035</accession>
<gene>
    <name evidence="2" type="ORF">DespoDRAFT_00868</name>
</gene>
<dbReference type="GO" id="GO:0016787">
    <property type="term" value="F:hydrolase activity"/>
    <property type="evidence" value="ECO:0007669"/>
    <property type="project" value="InterPro"/>
</dbReference>
<dbReference type="RefSeq" id="WP_004071670.1">
    <property type="nucleotide sequence ID" value="NZ_CM001488.1"/>
</dbReference>
<dbReference type="Proteomes" id="UP000005778">
    <property type="component" value="Chromosome"/>
</dbReference>
<protein>
    <recommendedName>
        <fullName evidence="1">Calcineurin-like phosphoesterase domain-containing protein</fullName>
    </recommendedName>
</protein>
<dbReference type="HOGENOM" id="CLU_707380_0_0_7"/>
<feature type="domain" description="Calcineurin-like phosphoesterase" evidence="1">
    <location>
        <begin position="15"/>
        <end position="135"/>
    </location>
</feature>
<keyword evidence="3" id="KW-1185">Reference proteome</keyword>
<reference evidence="2 3" key="2">
    <citation type="submission" date="2012-02" db="EMBL/GenBank/DDBJ databases">
        <title>Improved High-Quality Draft sequence of Desulfobacter postgatei 2ac9.</title>
        <authorList>
            <consortium name="US DOE Joint Genome Institute"/>
            <person name="Lucas S."/>
            <person name="Han J."/>
            <person name="Lapidus A."/>
            <person name="Cheng J.-F."/>
            <person name="Goodwin L."/>
            <person name="Pitluck S."/>
            <person name="Peters L."/>
            <person name="Ovchinnikova G."/>
            <person name="Held B."/>
            <person name="Detter J.C."/>
            <person name="Han C."/>
            <person name="Tapia R."/>
            <person name="Land M."/>
            <person name="Hauser L."/>
            <person name="Kyrpides N."/>
            <person name="Ivanova N."/>
            <person name="Pagani I."/>
            <person name="Orellana R."/>
            <person name="Lovley D."/>
            <person name="Woyke T."/>
        </authorList>
    </citation>
    <scope>NUCLEOTIDE SEQUENCE [LARGE SCALE GENOMIC DNA]</scope>
    <source>
        <strain evidence="2 3">2ac9</strain>
    </source>
</reference>
<dbReference type="STRING" id="879212.DespoDRAFT_00868"/>
<dbReference type="OrthoDB" id="9816081at2"/>
<dbReference type="Gene3D" id="3.60.21.10">
    <property type="match status" value="1"/>
</dbReference>
<evidence type="ECO:0000313" key="2">
    <source>
        <dbReference type="EMBL" id="EIM62848.1"/>
    </source>
</evidence>
<reference evidence="2 3" key="1">
    <citation type="submission" date="2011-09" db="EMBL/GenBank/DDBJ databases">
        <authorList>
            <consortium name="US DOE Joint Genome Institute (JGI-PGF)"/>
            <person name="Lucas S."/>
            <person name="Han J."/>
            <person name="Lapidus A."/>
            <person name="Cheng J.-F."/>
            <person name="Goodwin L."/>
            <person name="Pitluck S."/>
            <person name="Peters L."/>
            <person name="Land M.L."/>
            <person name="Hauser L."/>
            <person name="Orellana R."/>
            <person name="Lovley D."/>
            <person name="Woyke T.J."/>
        </authorList>
    </citation>
    <scope>NUCLEOTIDE SEQUENCE [LARGE SCALE GENOMIC DNA]</scope>
    <source>
        <strain evidence="2 3">2ac9</strain>
    </source>
</reference>
<organism evidence="2 3">
    <name type="scientific">Desulfobacter postgatei 2ac9</name>
    <dbReference type="NCBI Taxonomy" id="879212"/>
    <lineage>
        <taxon>Bacteria</taxon>
        <taxon>Pseudomonadati</taxon>
        <taxon>Thermodesulfobacteriota</taxon>
        <taxon>Desulfobacteria</taxon>
        <taxon>Desulfobacterales</taxon>
        <taxon>Desulfobacteraceae</taxon>
        <taxon>Desulfobacter</taxon>
    </lineage>
</organism>
<name>I5B035_9BACT</name>
<dbReference type="InterPro" id="IPR004843">
    <property type="entry name" value="Calcineurin-like_PHP"/>
</dbReference>
<dbReference type="Pfam" id="PF00149">
    <property type="entry name" value="Metallophos"/>
    <property type="match status" value="1"/>
</dbReference>
<evidence type="ECO:0000313" key="3">
    <source>
        <dbReference type="Proteomes" id="UP000005778"/>
    </source>
</evidence>
<dbReference type="SUPFAM" id="SSF56300">
    <property type="entry name" value="Metallo-dependent phosphatases"/>
    <property type="match status" value="1"/>
</dbReference>
<dbReference type="AlphaFoldDB" id="I5B035"/>
<dbReference type="InterPro" id="IPR029052">
    <property type="entry name" value="Metallo-depent_PP-like"/>
</dbReference>
<proteinExistence type="predicted"/>